<evidence type="ECO:0000313" key="2">
    <source>
        <dbReference type="EMBL" id="XBS53272.1"/>
    </source>
</evidence>
<organism evidence="2">
    <name type="scientific">Lacrimispora sp. BS-2</name>
    <dbReference type="NCBI Taxonomy" id="3151850"/>
    <lineage>
        <taxon>Bacteria</taxon>
        <taxon>Bacillati</taxon>
        <taxon>Bacillota</taxon>
        <taxon>Clostridia</taxon>
        <taxon>Lachnospirales</taxon>
        <taxon>Lachnospiraceae</taxon>
        <taxon>Lacrimispora</taxon>
    </lineage>
</organism>
<name>A0AAU7PLM5_9FIRM</name>
<feature type="domain" description="GAPS4b N-terminal" evidence="1">
    <location>
        <begin position="24"/>
        <end position="84"/>
    </location>
</feature>
<gene>
    <name evidence="2" type="ORF">ABFV83_15790</name>
</gene>
<reference evidence="2" key="1">
    <citation type="submission" date="2024-06" db="EMBL/GenBank/DDBJ databases">
        <title>Lacrimispora cavernae sp. nov., a novel anaerobe isolated from bat guano pile inside a cave.</title>
        <authorList>
            <person name="Miller S.L."/>
            <person name="Lu N."/>
            <person name="King J."/>
            <person name="Sankaranarayanan K."/>
            <person name="Lawson P.A."/>
        </authorList>
    </citation>
    <scope>NUCLEOTIDE SEQUENCE</scope>
    <source>
        <strain evidence="2">BS-2</strain>
    </source>
</reference>
<evidence type="ECO:0000259" key="1">
    <source>
        <dbReference type="Pfam" id="PF26110"/>
    </source>
</evidence>
<sequence length="371" mass="42538">MHEDQILRCSEISVAQMLPFGFALRPLLNDSCLTDGDLNNVLKSRGVFLGNTDKKSTIPLIVTMVLSPKEFETLQERQETKESNPKHRNSTIKSKTTNPLIKAIADFEIPVDKVEKTNDIELLTPMNFATLSENHLQLEYIISRKDLTKDWVRPESRHSGKVNIKKDVSSNVVEICNEYTSKETDDINKQVIKELLSFLKENQEVDDKMETVSASDFTNRERFNFMLQLAADSDDGSMKFVEIKDIELGPDPENPPKNPNSIIQQNVKKVIINGNALERNSLLTNDTDKDHLIFRSVEAKYEFNFKGIKGSCLMQYGFMHFFRNQNTSQEFQVALLYLKSRSANKASLNNFVLEQFERMKKKALQKTQKDS</sequence>
<protein>
    <recommendedName>
        <fullName evidence="1">GAPS4b N-terminal domain-containing protein</fullName>
    </recommendedName>
</protein>
<dbReference type="AlphaFoldDB" id="A0AAU7PLM5"/>
<accession>A0AAU7PLM5</accession>
<dbReference type="EMBL" id="CP157940">
    <property type="protein sequence ID" value="XBS53272.1"/>
    <property type="molecule type" value="Genomic_DNA"/>
</dbReference>
<dbReference type="InterPro" id="IPR058955">
    <property type="entry name" value="GAPS4b_N"/>
</dbReference>
<proteinExistence type="predicted"/>
<dbReference type="Pfam" id="PF26110">
    <property type="entry name" value="GAPS4b_N"/>
    <property type="match status" value="1"/>
</dbReference>
<dbReference type="RefSeq" id="WP_349945174.1">
    <property type="nucleotide sequence ID" value="NZ_CP157940.1"/>
</dbReference>